<feature type="domain" description="RNase H type-1" evidence="1">
    <location>
        <begin position="2"/>
        <end position="70"/>
    </location>
</feature>
<evidence type="ECO:0000313" key="2">
    <source>
        <dbReference type="EMBL" id="KAL0420536.1"/>
    </source>
</evidence>
<dbReference type="AlphaFoldDB" id="A0AAW2UZF7"/>
<dbReference type="PANTHER" id="PTHR48475:SF2">
    <property type="entry name" value="RIBONUCLEASE H"/>
    <property type="match status" value="1"/>
</dbReference>
<comment type="caution">
    <text evidence="2">The sequence shown here is derived from an EMBL/GenBank/DDBJ whole genome shotgun (WGS) entry which is preliminary data.</text>
</comment>
<accession>A0AAW2UZF7</accession>
<dbReference type="InterPro" id="IPR002156">
    <property type="entry name" value="RNaseH_domain"/>
</dbReference>
<dbReference type="Gene3D" id="3.30.420.10">
    <property type="entry name" value="Ribonuclease H-like superfamily/Ribonuclease H"/>
    <property type="match status" value="1"/>
</dbReference>
<sequence>MTQKVGARHLLAYSDSQLVVKQVEGIYEAKKENMIQYFQQIAELTTNFESFQIIKIPREENVKTDCLSKLASALEDCRTRHVTKQYLPKPRSTLTIQAISSMEDWRTPVINWLEEGHLPDNRWEATRLKARAVRFLIQRGILYKKSYTHPLL</sequence>
<protein>
    <recommendedName>
        <fullName evidence="1">RNase H type-1 domain-containing protein</fullName>
    </recommendedName>
</protein>
<reference evidence="2" key="1">
    <citation type="submission" date="2020-06" db="EMBL/GenBank/DDBJ databases">
        <authorList>
            <person name="Li T."/>
            <person name="Hu X."/>
            <person name="Zhang T."/>
            <person name="Song X."/>
            <person name="Zhang H."/>
            <person name="Dai N."/>
            <person name="Sheng W."/>
            <person name="Hou X."/>
            <person name="Wei L."/>
        </authorList>
    </citation>
    <scope>NUCLEOTIDE SEQUENCE</scope>
    <source>
        <strain evidence="2">KEN1</strain>
        <tissue evidence="2">Leaf</tissue>
    </source>
</reference>
<organism evidence="2">
    <name type="scientific">Sesamum latifolium</name>
    <dbReference type="NCBI Taxonomy" id="2727402"/>
    <lineage>
        <taxon>Eukaryota</taxon>
        <taxon>Viridiplantae</taxon>
        <taxon>Streptophyta</taxon>
        <taxon>Embryophyta</taxon>
        <taxon>Tracheophyta</taxon>
        <taxon>Spermatophyta</taxon>
        <taxon>Magnoliopsida</taxon>
        <taxon>eudicotyledons</taxon>
        <taxon>Gunneridae</taxon>
        <taxon>Pentapetalae</taxon>
        <taxon>asterids</taxon>
        <taxon>lamiids</taxon>
        <taxon>Lamiales</taxon>
        <taxon>Pedaliaceae</taxon>
        <taxon>Sesamum</taxon>
    </lineage>
</organism>
<evidence type="ECO:0000259" key="1">
    <source>
        <dbReference type="Pfam" id="PF13456"/>
    </source>
</evidence>
<dbReference type="InterPro" id="IPR036397">
    <property type="entry name" value="RNaseH_sf"/>
</dbReference>
<dbReference type="GO" id="GO:0004523">
    <property type="term" value="F:RNA-DNA hybrid ribonuclease activity"/>
    <property type="evidence" value="ECO:0007669"/>
    <property type="project" value="InterPro"/>
</dbReference>
<dbReference type="EMBL" id="JACGWN010000011">
    <property type="protein sequence ID" value="KAL0420536.1"/>
    <property type="molecule type" value="Genomic_DNA"/>
</dbReference>
<gene>
    <name evidence="2" type="ORF">Slati_3076500</name>
</gene>
<reference evidence="2" key="2">
    <citation type="journal article" date="2024" name="Plant">
        <title>Genomic evolution and insights into agronomic trait innovations of Sesamum species.</title>
        <authorList>
            <person name="Miao H."/>
            <person name="Wang L."/>
            <person name="Qu L."/>
            <person name="Liu H."/>
            <person name="Sun Y."/>
            <person name="Le M."/>
            <person name="Wang Q."/>
            <person name="Wei S."/>
            <person name="Zheng Y."/>
            <person name="Lin W."/>
            <person name="Duan Y."/>
            <person name="Cao H."/>
            <person name="Xiong S."/>
            <person name="Wang X."/>
            <person name="Wei L."/>
            <person name="Li C."/>
            <person name="Ma Q."/>
            <person name="Ju M."/>
            <person name="Zhao R."/>
            <person name="Li G."/>
            <person name="Mu C."/>
            <person name="Tian Q."/>
            <person name="Mei H."/>
            <person name="Zhang T."/>
            <person name="Gao T."/>
            <person name="Zhang H."/>
        </authorList>
    </citation>
    <scope>NUCLEOTIDE SEQUENCE</scope>
    <source>
        <strain evidence="2">KEN1</strain>
    </source>
</reference>
<dbReference type="InterPro" id="IPR012337">
    <property type="entry name" value="RNaseH-like_sf"/>
</dbReference>
<dbReference type="SUPFAM" id="SSF53098">
    <property type="entry name" value="Ribonuclease H-like"/>
    <property type="match status" value="1"/>
</dbReference>
<dbReference type="GO" id="GO:0003676">
    <property type="term" value="F:nucleic acid binding"/>
    <property type="evidence" value="ECO:0007669"/>
    <property type="project" value="InterPro"/>
</dbReference>
<dbReference type="Pfam" id="PF13456">
    <property type="entry name" value="RVT_3"/>
    <property type="match status" value="1"/>
</dbReference>
<name>A0AAW2UZF7_9LAMI</name>
<dbReference type="PANTHER" id="PTHR48475">
    <property type="entry name" value="RIBONUCLEASE H"/>
    <property type="match status" value="1"/>
</dbReference>
<proteinExistence type="predicted"/>